<keyword evidence="3" id="KW-1278">Translocase</keyword>
<evidence type="ECO:0000256" key="5">
    <source>
        <dbReference type="ARBA" id="ARBA00023136"/>
    </source>
</evidence>
<sequence length="252" mass="27546">MRASAVGSQTVIGRIITRVEEAQLDRAPIQTVGENFSRRFVPASFILSALTLVLTGDVRRAMTMLLIACPCAVGLSTPTAISAAIGNGARRGILIKGGSHLERAGRVDAMVFDKTGTLTVGRPVVTNIIALHKDWEPEQVLAYAASSEIHSRHPLAEAVIRSTEERRITIPPHEECEVLVGLGMRTWADGRILLLGSPSLLRDERVRISKKATEWVDTLRRQAETPLLLAVDGKLVGLISLRDEVRPRRPRC</sequence>
<evidence type="ECO:0000256" key="1">
    <source>
        <dbReference type="ARBA" id="ARBA00004370"/>
    </source>
</evidence>
<keyword evidence="5" id="KW-0472">Membrane</keyword>
<dbReference type="GO" id="GO:0016787">
    <property type="term" value="F:hydrolase activity"/>
    <property type="evidence" value="ECO:0007669"/>
    <property type="project" value="UniProtKB-KW"/>
</dbReference>
<evidence type="ECO:0000256" key="4">
    <source>
        <dbReference type="ARBA" id="ARBA00022989"/>
    </source>
</evidence>
<reference evidence="6" key="1">
    <citation type="submission" date="2014-01" db="EMBL/GenBank/DDBJ databases">
        <authorList>
            <person name="Brown-Elliot B."/>
            <person name="Wallace R."/>
            <person name="Lenaerts A."/>
            <person name="Ordway D."/>
            <person name="DeGroote M.A."/>
            <person name="Parker T."/>
            <person name="Sizemore C."/>
            <person name="Tallon L.J."/>
            <person name="Sadzewicz L.K."/>
            <person name="Sengamalay N."/>
            <person name="Fraser C.M."/>
            <person name="Hine E."/>
            <person name="Shefchek K.A."/>
            <person name="Das S.P."/>
            <person name="Tettelin H."/>
        </authorList>
    </citation>
    <scope>NUCLEOTIDE SEQUENCE [LARGE SCALE GENOMIC DNA]</scope>
    <source>
        <strain evidence="6">4042</strain>
    </source>
</reference>
<dbReference type="InterPro" id="IPR023299">
    <property type="entry name" value="ATPase_P-typ_cyto_dom_N"/>
</dbReference>
<comment type="caution">
    <text evidence="6">The sequence shown here is derived from an EMBL/GenBank/DDBJ whole genome shotgun (WGS) entry which is preliminary data.</text>
</comment>
<dbReference type="GO" id="GO:0000166">
    <property type="term" value="F:nucleotide binding"/>
    <property type="evidence" value="ECO:0007669"/>
    <property type="project" value="InterPro"/>
</dbReference>
<dbReference type="GO" id="GO:0005507">
    <property type="term" value="F:copper ion binding"/>
    <property type="evidence" value="ECO:0007669"/>
    <property type="project" value="TreeGrafter"/>
</dbReference>
<gene>
    <name evidence="6" type="ORF">I553_5899</name>
</gene>
<evidence type="ECO:0000313" key="6">
    <source>
        <dbReference type="EMBL" id="EUA42040.1"/>
    </source>
</evidence>
<dbReference type="EC" id="3.6.3.-" evidence="6"/>
<protein>
    <submittedName>
        <fullName evidence="6">HAD ATPase, P-type, IC family protein</fullName>
        <ecNumber evidence="6">3.6.3.-</ecNumber>
    </submittedName>
</protein>
<dbReference type="Pfam" id="PF00702">
    <property type="entry name" value="Hydrolase"/>
    <property type="match status" value="1"/>
</dbReference>
<dbReference type="InterPro" id="IPR018303">
    <property type="entry name" value="ATPase_P-typ_P_site"/>
</dbReference>
<accession>X8BG42</accession>
<dbReference type="EMBL" id="JAOB01000042">
    <property type="protein sequence ID" value="EUA42040.1"/>
    <property type="molecule type" value="Genomic_DNA"/>
</dbReference>
<keyword evidence="6" id="KW-0378">Hydrolase</keyword>
<dbReference type="GO" id="GO:0043682">
    <property type="term" value="F:P-type divalent copper transporter activity"/>
    <property type="evidence" value="ECO:0007669"/>
    <property type="project" value="TreeGrafter"/>
</dbReference>
<name>X8BG42_MYCXE</name>
<proteinExistence type="predicted"/>
<evidence type="ECO:0000256" key="3">
    <source>
        <dbReference type="ARBA" id="ARBA00022967"/>
    </source>
</evidence>
<dbReference type="PANTHER" id="PTHR43520">
    <property type="entry name" value="ATP7, ISOFORM B"/>
    <property type="match status" value="1"/>
</dbReference>
<dbReference type="GO" id="GO:0055070">
    <property type="term" value="P:copper ion homeostasis"/>
    <property type="evidence" value="ECO:0007669"/>
    <property type="project" value="TreeGrafter"/>
</dbReference>
<comment type="subcellular location">
    <subcellularLocation>
        <location evidence="1">Membrane</location>
    </subcellularLocation>
</comment>
<dbReference type="PATRIC" id="fig|1299334.3.peg.4068"/>
<dbReference type="SUPFAM" id="SSF81660">
    <property type="entry name" value="Metal cation-transporting ATPase, ATP-binding domain N"/>
    <property type="match status" value="1"/>
</dbReference>
<organism evidence="6">
    <name type="scientific">Mycobacterium xenopi 4042</name>
    <dbReference type="NCBI Taxonomy" id="1299334"/>
    <lineage>
        <taxon>Bacteria</taxon>
        <taxon>Bacillati</taxon>
        <taxon>Actinomycetota</taxon>
        <taxon>Actinomycetes</taxon>
        <taxon>Mycobacteriales</taxon>
        <taxon>Mycobacteriaceae</taxon>
        <taxon>Mycobacterium</taxon>
    </lineage>
</organism>
<dbReference type="AlphaFoldDB" id="X8BG42"/>
<dbReference type="Gene3D" id="1.20.1110.10">
    <property type="entry name" value="Calcium-transporting ATPase, transmembrane domain"/>
    <property type="match status" value="1"/>
</dbReference>
<dbReference type="PROSITE" id="PS00154">
    <property type="entry name" value="ATPASE_E1_E2"/>
    <property type="match status" value="1"/>
</dbReference>
<dbReference type="Gene3D" id="3.40.1110.10">
    <property type="entry name" value="Calcium-transporting ATPase, cytoplasmic domain N"/>
    <property type="match status" value="1"/>
</dbReference>
<keyword evidence="2" id="KW-0812">Transmembrane</keyword>
<keyword evidence="4" id="KW-1133">Transmembrane helix</keyword>
<evidence type="ECO:0000256" key="2">
    <source>
        <dbReference type="ARBA" id="ARBA00022692"/>
    </source>
</evidence>
<dbReference type="PANTHER" id="PTHR43520:SF8">
    <property type="entry name" value="P-TYPE CU(+) TRANSPORTER"/>
    <property type="match status" value="1"/>
</dbReference>
<dbReference type="GO" id="GO:0016020">
    <property type="term" value="C:membrane"/>
    <property type="evidence" value="ECO:0007669"/>
    <property type="project" value="UniProtKB-SubCell"/>
</dbReference>